<dbReference type="GO" id="GO:0051301">
    <property type="term" value="P:cell division"/>
    <property type="evidence" value="ECO:0007669"/>
    <property type="project" value="UniProtKB-KW"/>
</dbReference>
<keyword evidence="10" id="KW-0137">Centromere</keyword>
<dbReference type="GO" id="GO:0000070">
    <property type="term" value="P:mitotic sister chromatid segregation"/>
    <property type="evidence" value="ECO:0007669"/>
    <property type="project" value="TreeGrafter"/>
</dbReference>
<dbReference type="PANTHER" id="PTHR14527:SF2">
    <property type="entry name" value="PROTEIN MIS12 HOMOLOG"/>
    <property type="match status" value="1"/>
</dbReference>
<dbReference type="GeneID" id="105892273"/>
<evidence type="ECO:0000256" key="4">
    <source>
        <dbReference type="ARBA" id="ARBA00022454"/>
    </source>
</evidence>
<evidence type="ECO:0000256" key="2">
    <source>
        <dbReference type="ARBA" id="ARBA00008643"/>
    </source>
</evidence>
<comment type="subcellular location">
    <subcellularLocation>
        <location evidence="1">Chromosome</location>
        <location evidence="1">Centromere</location>
        <location evidence="1">Kinetochore</location>
    </subcellularLocation>
</comment>
<reference evidence="12" key="1">
    <citation type="submission" date="2025-08" db="UniProtKB">
        <authorList>
            <consortium name="RefSeq"/>
        </authorList>
    </citation>
    <scope>IDENTIFICATION</scope>
</reference>
<keyword evidence="9" id="KW-0131">Cell cycle</keyword>
<dbReference type="AlphaFoldDB" id="A0A6P8ETY3"/>
<dbReference type="OrthoDB" id="1884855at2759"/>
<keyword evidence="11" id="KW-1185">Reference proteome</keyword>
<evidence type="ECO:0000256" key="9">
    <source>
        <dbReference type="ARBA" id="ARBA00023306"/>
    </source>
</evidence>
<dbReference type="Pfam" id="PF05859">
    <property type="entry name" value="Mis12"/>
    <property type="match status" value="1"/>
</dbReference>
<evidence type="ECO:0000313" key="12">
    <source>
        <dbReference type="RefSeq" id="XP_031419698.1"/>
    </source>
</evidence>
<keyword evidence="8" id="KW-0175">Coiled coil</keyword>
<evidence type="ECO:0000256" key="8">
    <source>
        <dbReference type="ARBA" id="ARBA00023054"/>
    </source>
</evidence>
<organism evidence="11 12">
    <name type="scientific">Clupea harengus</name>
    <name type="common">Atlantic herring</name>
    <dbReference type="NCBI Taxonomy" id="7950"/>
    <lineage>
        <taxon>Eukaryota</taxon>
        <taxon>Metazoa</taxon>
        <taxon>Chordata</taxon>
        <taxon>Craniata</taxon>
        <taxon>Vertebrata</taxon>
        <taxon>Euteleostomi</taxon>
        <taxon>Actinopterygii</taxon>
        <taxon>Neopterygii</taxon>
        <taxon>Teleostei</taxon>
        <taxon>Clupei</taxon>
        <taxon>Clupeiformes</taxon>
        <taxon>Clupeoidei</taxon>
        <taxon>Clupeidae</taxon>
        <taxon>Clupea</taxon>
    </lineage>
</organism>
<dbReference type="GO" id="GO:0051382">
    <property type="term" value="P:kinetochore assembly"/>
    <property type="evidence" value="ECO:0007669"/>
    <property type="project" value="TreeGrafter"/>
</dbReference>
<keyword evidence="5" id="KW-0132">Cell division</keyword>
<proteinExistence type="inferred from homology"/>
<evidence type="ECO:0000256" key="1">
    <source>
        <dbReference type="ARBA" id="ARBA00004629"/>
    </source>
</evidence>
<evidence type="ECO:0000256" key="10">
    <source>
        <dbReference type="ARBA" id="ARBA00023328"/>
    </source>
</evidence>
<dbReference type="GO" id="GO:0000444">
    <property type="term" value="C:MIS12/MIND type complex"/>
    <property type="evidence" value="ECO:0007669"/>
    <property type="project" value="TreeGrafter"/>
</dbReference>
<comment type="similarity">
    <text evidence="2">Belongs to the mis12 family.</text>
</comment>
<dbReference type="Proteomes" id="UP000515152">
    <property type="component" value="Chromosome 26"/>
</dbReference>
<evidence type="ECO:0000256" key="5">
    <source>
        <dbReference type="ARBA" id="ARBA00022618"/>
    </source>
</evidence>
<gene>
    <name evidence="12" type="primary">mis12</name>
</gene>
<evidence type="ECO:0000256" key="3">
    <source>
        <dbReference type="ARBA" id="ARBA00013793"/>
    </source>
</evidence>
<keyword evidence="4" id="KW-0158">Chromosome</keyword>
<evidence type="ECO:0000256" key="6">
    <source>
        <dbReference type="ARBA" id="ARBA00022776"/>
    </source>
</evidence>
<dbReference type="KEGG" id="char:105892273"/>
<evidence type="ECO:0000313" key="11">
    <source>
        <dbReference type="Proteomes" id="UP000515152"/>
    </source>
</evidence>
<accession>A0A6P8ETY3</accession>
<name>A0A6P8ETY3_CLUHA</name>
<dbReference type="PANTHER" id="PTHR14527">
    <property type="entry name" value="PROTEIN MIS12 HOMOLOG"/>
    <property type="match status" value="1"/>
</dbReference>
<dbReference type="CTD" id="79003"/>
<dbReference type="GO" id="GO:0005634">
    <property type="term" value="C:nucleus"/>
    <property type="evidence" value="ECO:0007669"/>
    <property type="project" value="InterPro"/>
</dbReference>
<keyword evidence="7" id="KW-0995">Kinetochore</keyword>
<dbReference type="RefSeq" id="XP_031419698.1">
    <property type="nucleotide sequence ID" value="XM_031563838.1"/>
</dbReference>
<keyword evidence="6" id="KW-0498">Mitosis</keyword>
<sequence>MDEPAEKSMAAESLKLYEAQFFSFTPQTCMLRIYSAFHDSLYDLMLVVESVFKRKLTPEGQEPPQELGVKMQECSQKLLQFLQGRFELLSSRMETLLVDNILSVPPNVLLPEDEPHVKYPQGAEELMRMERSLAELHQAYQAEVCAKQALLAELGEQREVQEHLDGILSWIGELRASGKQEGLVQDNFAALMETVRDLQDVKSKILKKSRE</sequence>
<protein>
    <recommendedName>
        <fullName evidence="3">Protein MIS12 homolog</fullName>
    </recommendedName>
</protein>
<evidence type="ECO:0000256" key="7">
    <source>
        <dbReference type="ARBA" id="ARBA00022838"/>
    </source>
</evidence>
<dbReference type="InterPro" id="IPR008685">
    <property type="entry name" value="Centromere_Mis12"/>
</dbReference>